<feature type="domain" description="Methyltransferase type 11" evidence="2">
    <location>
        <begin position="76"/>
        <end position="171"/>
    </location>
</feature>
<dbReference type="InterPro" id="IPR029063">
    <property type="entry name" value="SAM-dependent_MTases_sf"/>
</dbReference>
<name>A0A5K7XQX4_9BACT</name>
<sequence>MSTPNDQERESPLQHWRHASGTQQAGVSHNARAWNALARDGVPLAQPARDDELANPLATVDPAGWLGPDIRGWRVLCLAAGGGRHSSLYAAAGAQITVVDISDEMLALDRVVARERGFDARLVQTSMDELSMFAAGEFDLVIHPVSTCYIADVAPVFAAVARVTRPGGLYVSQHKSPTSLQTTLRPERSGGNYALAERYYREGPLPAAEPSRLRERGTLEYLHRWEQLLGGICRAGFAIEDLLEPMHAERDAEQGSFAHRAQFVAPYVRIKARRGTSSTEAKPSIVLA</sequence>
<accession>A0A5K7XQX4</accession>
<gene>
    <name evidence="3" type="ORF">PLANPX_5781</name>
</gene>
<feature type="compositionally biased region" description="Basic and acidic residues" evidence="1">
    <location>
        <begin position="1"/>
        <end position="12"/>
    </location>
</feature>
<dbReference type="Gene3D" id="3.40.50.150">
    <property type="entry name" value="Vaccinia Virus protein VP39"/>
    <property type="match status" value="1"/>
</dbReference>
<dbReference type="Pfam" id="PF08241">
    <property type="entry name" value="Methyltransf_11"/>
    <property type="match status" value="1"/>
</dbReference>
<dbReference type="SUPFAM" id="SSF53335">
    <property type="entry name" value="S-adenosyl-L-methionine-dependent methyltransferases"/>
    <property type="match status" value="1"/>
</dbReference>
<dbReference type="GO" id="GO:0008757">
    <property type="term" value="F:S-adenosylmethionine-dependent methyltransferase activity"/>
    <property type="evidence" value="ECO:0007669"/>
    <property type="project" value="InterPro"/>
</dbReference>
<dbReference type="AlphaFoldDB" id="A0A5K7XQX4"/>
<evidence type="ECO:0000259" key="2">
    <source>
        <dbReference type="Pfam" id="PF08241"/>
    </source>
</evidence>
<protein>
    <recommendedName>
        <fullName evidence="2">Methyltransferase type 11 domain-containing protein</fullName>
    </recommendedName>
</protein>
<evidence type="ECO:0000313" key="4">
    <source>
        <dbReference type="Proteomes" id="UP000326837"/>
    </source>
</evidence>
<evidence type="ECO:0000256" key="1">
    <source>
        <dbReference type="SAM" id="MobiDB-lite"/>
    </source>
</evidence>
<dbReference type="Proteomes" id="UP000326837">
    <property type="component" value="Chromosome"/>
</dbReference>
<evidence type="ECO:0000313" key="3">
    <source>
        <dbReference type="EMBL" id="BBO36169.1"/>
    </source>
</evidence>
<dbReference type="KEGG" id="lpav:PLANPX_5781"/>
<proteinExistence type="predicted"/>
<dbReference type="RefSeq" id="WP_232536243.1">
    <property type="nucleotide sequence ID" value="NZ_AP021861.1"/>
</dbReference>
<dbReference type="CDD" id="cd02440">
    <property type="entry name" value="AdoMet_MTases"/>
    <property type="match status" value="1"/>
</dbReference>
<feature type="region of interest" description="Disordered" evidence="1">
    <location>
        <begin position="1"/>
        <end position="28"/>
    </location>
</feature>
<reference evidence="4" key="1">
    <citation type="submission" date="2019-10" db="EMBL/GenBank/DDBJ databases">
        <title>Lacipirellula parvula gen. nov., sp. nov., representing a lineage of planctomycetes widespread in freshwater anoxic habitats, and description of the family Lacipirellulaceae.</title>
        <authorList>
            <person name="Dedysh S.N."/>
            <person name="Kulichevskaya I.S."/>
            <person name="Beletsky A.V."/>
            <person name="Rakitin A.L."/>
            <person name="Mardanov A.V."/>
            <person name="Ivanova A.A."/>
            <person name="Saltykova V.X."/>
            <person name="Rijpstra W.I.C."/>
            <person name="Sinninghe Damste J.S."/>
            <person name="Ravin N.V."/>
        </authorList>
    </citation>
    <scope>NUCLEOTIDE SEQUENCE [LARGE SCALE GENOMIC DNA]</scope>
    <source>
        <strain evidence="4">PX69</strain>
    </source>
</reference>
<dbReference type="EMBL" id="AP021861">
    <property type="protein sequence ID" value="BBO36169.1"/>
    <property type="molecule type" value="Genomic_DNA"/>
</dbReference>
<keyword evidence="4" id="KW-1185">Reference proteome</keyword>
<organism evidence="3 4">
    <name type="scientific">Lacipirellula parvula</name>
    <dbReference type="NCBI Taxonomy" id="2650471"/>
    <lineage>
        <taxon>Bacteria</taxon>
        <taxon>Pseudomonadati</taxon>
        <taxon>Planctomycetota</taxon>
        <taxon>Planctomycetia</taxon>
        <taxon>Pirellulales</taxon>
        <taxon>Lacipirellulaceae</taxon>
        <taxon>Lacipirellula</taxon>
    </lineage>
</organism>
<dbReference type="InterPro" id="IPR013216">
    <property type="entry name" value="Methyltransf_11"/>
</dbReference>